<dbReference type="PANTHER" id="PTHR46759">
    <property type="entry name" value="LEUCINE-RICH REPEAT-CONTAINING PROTEIN 72"/>
    <property type="match status" value="1"/>
</dbReference>
<evidence type="ECO:0000313" key="2">
    <source>
        <dbReference type="EMBL" id="CAL6080548.1"/>
    </source>
</evidence>
<dbReference type="InterPro" id="IPR042655">
    <property type="entry name" value="LRC72"/>
</dbReference>
<dbReference type="AlphaFoldDB" id="A0AA86RE04"/>
<evidence type="ECO:0000313" key="1">
    <source>
        <dbReference type="EMBL" id="CAI9974647.1"/>
    </source>
</evidence>
<sequence>MLPHLFPISETLNDNNLINSDELNTLSEWDTTMIKTYQNQIKYGALRIWSNYDLKNMEFMQFLKITELQLYDCNNIIPKLENRTIKELRLQECEIFSVKDFHLENLEMLYITNPNNSNKKQKQNKLANEILLFKKLKSIYLFSFTIVDVSPLSQMTGLTALCLNDCDIRSTEALRPLINLTELFLENNKKVDITSIQYLTKLQVLELQSCNLVSIDALRPLTKLEALTISTNSIVYIQPLIGMKQLDFLGASYNKILDSHVIEQHQNFKRFYFNDEIQPTKKERGAANILRSINSLIVSLNAMQKQARSVKSQNNSFRLKVSESLQKQFNNFSQFVARASSLLQQMNSADNEWQ</sequence>
<evidence type="ECO:0000313" key="3">
    <source>
        <dbReference type="Proteomes" id="UP001642409"/>
    </source>
</evidence>
<organism evidence="1">
    <name type="scientific">Hexamita inflata</name>
    <dbReference type="NCBI Taxonomy" id="28002"/>
    <lineage>
        <taxon>Eukaryota</taxon>
        <taxon>Metamonada</taxon>
        <taxon>Diplomonadida</taxon>
        <taxon>Hexamitidae</taxon>
        <taxon>Hexamitinae</taxon>
        <taxon>Hexamita</taxon>
    </lineage>
</organism>
<dbReference type="Proteomes" id="UP001642409">
    <property type="component" value="Unassembled WGS sequence"/>
</dbReference>
<protein>
    <submittedName>
        <fullName evidence="1">Uncharacterized protein</fullName>
    </submittedName>
</protein>
<reference evidence="2 3" key="2">
    <citation type="submission" date="2024-07" db="EMBL/GenBank/DDBJ databases">
        <authorList>
            <person name="Akdeniz Z."/>
        </authorList>
    </citation>
    <scope>NUCLEOTIDE SEQUENCE [LARGE SCALE GENOMIC DNA]</scope>
</reference>
<keyword evidence="3" id="KW-1185">Reference proteome</keyword>
<dbReference type="Gene3D" id="3.80.10.10">
    <property type="entry name" value="Ribonuclease Inhibitor"/>
    <property type="match status" value="1"/>
</dbReference>
<dbReference type="InterPro" id="IPR001611">
    <property type="entry name" value="Leu-rich_rpt"/>
</dbReference>
<dbReference type="EMBL" id="CAXDID020000347">
    <property type="protein sequence ID" value="CAL6080548.1"/>
    <property type="molecule type" value="Genomic_DNA"/>
</dbReference>
<dbReference type="EMBL" id="CATOUU010001153">
    <property type="protein sequence ID" value="CAI9974647.1"/>
    <property type="molecule type" value="Genomic_DNA"/>
</dbReference>
<name>A0AA86RE04_9EUKA</name>
<accession>A0AA86RE04</accession>
<gene>
    <name evidence="2" type="ORF">HINF_LOCUS59918</name>
    <name evidence="1" type="ORF">HINF_LOCUS62292</name>
</gene>
<dbReference type="PROSITE" id="PS51450">
    <property type="entry name" value="LRR"/>
    <property type="match status" value="1"/>
</dbReference>
<comment type="caution">
    <text evidence="1">The sequence shown here is derived from an EMBL/GenBank/DDBJ whole genome shotgun (WGS) entry which is preliminary data.</text>
</comment>
<dbReference type="InterPro" id="IPR032675">
    <property type="entry name" value="LRR_dom_sf"/>
</dbReference>
<reference evidence="1" key="1">
    <citation type="submission" date="2023-06" db="EMBL/GenBank/DDBJ databases">
        <authorList>
            <person name="Kurt Z."/>
        </authorList>
    </citation>
    <scope>NUCLEOTIDE SEQUENCE</scope>
</reference>
<dbReference type="PANTHER" id="PTHR46759:SF1">
    <property type="entry name" value="LEUCINE-RICH REPEAT-CONTAINING PROTEIN 72"/>
    <property type="match status" value="1"/>
</dbReference>
<proteinExistence type="predicted"/>
<dbReference type="SUPFAM" id="SSF52058">
    <property type="entry name" value="L domain-like"/>
    <property type="match status" value="1"/>
</dbReference>